<dbReference type="EMBL" id="FNPZ01000002">
    <property type="protein sequence ID" value="SDZ01472.1"/>
    <property type="molecule type" value="Genomic_DNA"/>
</dbReference>
<organism evidence="1 2">
    <name type="scientific">Herbiconiux ginsengi</name>
    <dbReference type="NCBI Taxonomy" id="381665"/>
    <lineage>
        <taxon>Bacteria</taxon>
        <taxon>Bacillati</taxon>
        <taxon>Actinomycetota</taxon>
        <taxon>Actinomycetes</taxon>
        <taxon>Micrococcales</taxon>
        <taxon>Microbacteriaceae</taxon>
        <taxon>Herbiconiux</taxon>
    </lineage>
</organism>
<sequence>MTPDAADEVEPNPQPVQILPRMPLTLTLIGDAGAACEGDACAI</sequence>
<evidence type="ECO:0000313" key="2">
    <source>
        <dbReference type="Proteomes" id="UP000198891"/>
    </source>
</evidence>
<protein>
    <submittedName>
        <fullName evidence="1">Uncharacterized protein</fullName>
    </submittedName>
</protein>
<reference evidence="1 2" key="1">
    <citation type="submission" date="2016-10" db="EMBL/GenBank/DDBJ databases">
        <authorList>
            <person name="de Groot N.N."/>
        </authorList>
    </citation>
    <scope>NUCLEOTIDE SEQUENCE [LARGE SCALE GENOMIC DNA]</scope>
    <source>
        <strain evidence="1 2">CGMCC 4.3491</strain>
    </source>
</reference>
<proteinExistence type="predicted"/>
<gene>
    <name evidence="1" type="ORF">SAMN05216554_1937</name>
</gene>
<dbReference type="STRING" id="381665.SAMN05216554_1937"/>
<dbReference type="Proteomes" id="UP000198891">
    <property type="component" value="Unassembled WGS sequence"/>
</dbReference>
<dbReference type="RefSeq" id="WP_281242399.1">
    <property type="nucleotide sequence ID" value="NZ_FNPZ01000002.1"/>
</dbReference>
<keyword evidence="2" id="KW-1185">Reference proteome</keyword>
<accession>A0A1H3PJV9</accession>
<dbReference type="AlphaFoldDB" id="A0A1H3PJV9"/>
<evidence type="ECO:0000313" key="1">
    <source>
        <dbReference type="EMBL" id="SDZ01472.1"/>
    </source>
</evidence>
<name>A0A1H3PJV9_9MICO</name>